<evidence type="ECO:0000313" key="4">
    <source>
        <dbReference type="Proteomes" id="UP001595945"/>
    </source>
</evidence>
<dbReference type="Proteomes" id="UP001595945">
    <property type="component" value="Unassembled WGS sequence"/>
</dbReference>
<proteinExistence type="predicted"/>
<feature type="compositionally biased region" description="Polar residues" evidence="1">
    <location>
        <begin position="1"/>
        <end position="14"/>
    </location>
</feature>
<feature type="domain" description="DUF7389" evidence="2">
    <location>
        <begin position="24"/>
        <end position="89"/>
    </location>
</feature>
<sequence>MSEHNSPSRASNESKATDDESSPTEHIERSDVGVSLTVKLKRGTGTRDEDQIKAKVKAKTLDDAREDMDVLRAYIRDLAEEARQIQPAE</sequence>
<keyword evidence="4" id="KW-1185">Reference proteome</keyword>
<organism evidence="3 4">
    <name type="scientific">Halorussus aquaticus</name>
    <dbReference type="NCBI Taxonomy" id="2953748"/>
    <lineage>
        <taxon>Archaea</taxon>
        <taxon>Methanobacteriati</taxon>
        <taxon>Methanobacteriota</taxon>
        <taxon>Stenosarchaea group</taxon>
        <taxon>Halobacteria</taxon>
        <taxon>Halobacteriales</taxon>
        <taxon>Haladaptataceae</taxon>
        <taxon>Halorussus</taxon>
    </lineage>
</organism>
<name>A0ABD5Q7B3_9EURY</name>
<gene>
    <name evidence="3" type="ORF">ACFO9K_20230</name>
</gene>
<protein>
    <recommendedName>
        <fullName evidence="2">DUF7389 domain-containing protein</fullName>
    </recommendedName>
</protein>
<feature type="region of interest" description="Disordered" evidence="1">
    <location>
        <begin position="1"/>
        <end position="35"/>
    </location>
</feature>
<evidence type="ECO:0000313" key="3">
    <source>
        <dbReference type="EMBL" id="MFC4826592.1"/>
    </source>
</evidence>
<feature type="compositionally biased region" description="Basic and acidic residues" evidence="1">
    <location>
        <begin position="15"/>
        <end position="31"/>
    </location>
</feature>
<evidence type="ECO:0000256" key="1">
    <source>
        <dbReference type="SAM" id="MobiDB-lite"/>
    </source>
</evidence>
<dbReference type="Pfam" id="PF24115">
    <property type="entry name" value="DUF7389"/>
    <property type="match status" value="1"/>
</dbReference>
<accession>A0ABD5Q7B3</accession>
<reference evidence="3 4" key="1">
    <citation type="journal article" date="2019" name="Int. J. Syst. Evol. Microbiol.">
        <title>The Global Catalogue of Microorganisms (GCM) 10K type strain sequencing project: providing services to taxonomists for standard genome sequencing and annotation.</title>
        <authorList>
            <consortium name="The Broad Institute Genomics Platform"/>
            <consortium name="The Broad Institute Genome Sequencing Center for Infectious Disease"/>
            <person name="Wu L."/>
            <person name="Ma J."/>
        </authorList>
    </citation>
    <scope>NUCLEOTIDE SEQUENCE [LARGE SCALE GENOMIC DNA]</scope>
    <source>
        <strain evidence="3 4">XZYJ18</strain>
    </source>
</reference>
<comment type="caution">
    <text evidence="3">The sequence shown here is derived from an EMBL/GenBank/DDBJ whole genome shotgun (WGS) entry which is preliminary data.</text>
</comment>
<dbReference type="AlphaFoldDB" id="A0ABD5Q7B3"/>
<dbReference type="InterPro" id="IPR055813">
    <property type="entry name" value="DUF7389"/>
</dbReference>
<dbReference type="EMBL" id="JBHSHT010000003">
    <property type="protein sequence ID" value="MFC4826592.1"/>
    <property type="molecule type" value="Genomic_DNA"/>
</dbReference>
<dbReference type="RefSeq" id="WP_254270802.1">
    <property type="nucleotide sequence ID" value="NZ_CP100403.1"/>
</dbReference>
<dbReference type="GeneID" id="73047999"/>
<evidence type="ECO:0000259" key="2">
    <source>
        <dbReference type="Pfam" id="PF24115"/>
    </source>
</evidence>